<dbReference type="GO" id="GO:0004665">
    <property type="term" value="F:prephenate dehydrogenase (NADP+) activity"/>
    <property type="evidence" value="ECO:0007669"/>
    <property type="project" value="InterPro"/>
</dbReference>
<dbReference type="InterPro" id="IPR046825">
    <property type="entry name" value="PDH_C"/>
</dbReference>
<evidence type="ECO:0000313" key="3">
    <source>
        <dbReference type="EMBL" id="QDU88784.1"/>
    </source>
</evidence>
<dbReference type="Gene3D" id="3.40.50.720">
    <property type="entry name" value="NAD(P)-binding Rossmann-like Domain"/>
    <property type="match status" value="1"/>
</dbReference>
<evidence type="ECO:0000256" key="1">
    <source>
        <dbReference type="ARBA" id="ARBA00023002"/>
    </source>
</evidence>
<dbReference type="GO" id="GO:0070403">
    <property type="term" value="F:NAD+ binding"/>
    <property type="evidence" value="ECO:0007669"/>
    <property type="project" value="InterPro"/>
</dbReference>
<dbReference type="EMBL" id="CP036291">
    <property type="protein sequence ID" value="QDU88784.1"/>
    <property type="molecule type" value="Genomic_DNA"/>
</dbReference>
<dbReference type="GO" id="GO:0006571">
    <property type="term" value="P:tyrosine biosynthetic process"/>
    <property type="evidence" value="ECO:0007669"/>
    <property type="project" value="InterPro"/>
</dbReference>
<protein>
    <submittedName>
        <fullName evidence="3">Prephenate dehydrogenase</fullName>
    </submittedName>
</protein>
<dbReference type="RefSeq" id="WP_145284101.1">
    <property type="nucleotide sequence ID" value="NZ_CP036291.1"/>
</dbReference>
<feature type="domain" description="Prephenate/arogenate dehydrogenase" evidence="2">
    <location>
        <begin position="5"/>
        <end position="284"/>
    </location>
</feature>
<accession>A0A518DBC5</accession>
<dbReference type="Pfam" id="PF02153">
    <property type="entry name" value="PDH_N"/>
    <property type="match status" value="1"/>
</dbReference>
<dbReference type="FunFam" id="3.40.50.720:FF:000208">
    <property type="entry name" value="Prephenate dehydrogenase"/>
    <property type="match status" value="1"/>
</dbReference>
<dbReference type="InterPro" id="IPR003099">
    <property type="entry name" value="Prephen_DH"/>
</dbReference>
<dbReference type="PANTHER" id="PTHR21363">
    <property type="entry name" value="PREPHENATE DEHYDROGENASE"/>
    <property type="match status" value="1"/>
</dbReference>
<dbReference type="InterPro" id="IPR046826">
    <property type="entry name" value="PDH_N"/>
</dbReference>
<keyword evidence="1" id="KW-0560">Oxidoreductase</keyword>
<dbReference type="Gene3D" id="1.10.3660.10">
    <property type="entry name" value="6-phosphogluconate dehydrogenase C-terminal like domain"/>
    <property type="match status" value="1"/>
</dbReference>
<evidence type="ECO:0000313" key="4">
    <source>
        <dbReference type="Proteomes" id="UP000317429"/>
    </source>
</evidence>
<dbReference type="AlphaFoldDB" id="A0A518DBC5"/>
<dbReference type="InterPro" id="IPR050812">
    <property type="entry name" value="Preph/Arog_dehydrog"/>
</dbReference>
<dbReference type="Pfam" id="PF20463">
    <property type="entry name" value="PDH_C"/>
    <property type="match status" value="1"/>
</dbReference>
<dbReference type="KEGG" id="pnd:Pla175_21670"/>
<dbReference type="SUPFAM" id="SSF51735">
    <property type="entry name" value="NAD(P)-binding Rossmann-fold domains"/>
    <property type="match status" value="1"/>
</dbReference>
<keyword evidence="4" id="KW-1185">Reference proteome</keyword>
<dbReference type="Proteomes" id="UP000317429">
    <property type="component" value="Chromosome"/>
</dbReference>
<dbReference type="PANTHER" id="PTHR21363:SF0">
    <property type="entry name" value="PREPHENATE DEHYDROGENASE [NADP(+)]"/>
    <property type="match status" value="1"/>
</dbReference>
<dbReference type="InterPro" id="IPR036291">
    <property type="entry name" value="NAD(P)-bd_dom_sf"/>
</dbReference>
<proteinExistence type="predicted"/>
<gene>
    <name evidence="3" type="ORF">Pla175_21670</name>
</gene>
<dbReference type="PROSITE" id="PS51176">
    <property type="entry name" value="PDH_ADH"/>
    <property type="match status" value="1"/>
</dbReference>
<dbReference type="OrthoDB" id="9802008at2"/>
<dbReference type="GO" id="GO:0008977">
    <property type="term" value="F:prephenate dehydrogenase (NAD+) activity"/>
    <property type="evidence" value="ECO:0007669"/>
    <property type="project" value="InterPro"/>
</dbReference>
<reference evidence="3 4" key="1">
    <citation type="submission" date="2019-02" db="EMBL/GenBank/DDBJ databases">
        <title>Deep-cultivation of Planctomycetes and their phenomic and genomic characterization uncovers novel biology.</title>
        <authorList>
            <person name="Wiegand S."/>
            <person name="Jogler M."/>
            <person name="Boedeker C."/>
            <person name="Pinto D."/>
            <person name="Vollmers J."/>
            <person name="Rivas-Marin E."/>
            <person name="Kohn T."/>
            <person name="Peeters S.H."/>
            <person name="Heuer A."/>
            <person name="Rast P."/>
            <person name="Oberbeckmann S."/>
            <person name="Bunk B."/>
            <person name="Jeske O."/>
            <person name="Meyerdierks A."/>
            <person name="Storesund J.E."/>
            <person name="Kallscheuer N."/>
            <person name="Luecker S."/>
            <person name="Lage O.M."/>
            <person name="Pohl T."/>
            <person name="Merkel B.J."/>
            <person name="Hornburger P."/>
            <person name="Mueller R.-W."/>
            <person name="Bruemmer F."/>
            <person name="Labrenz M."/>
            <person name="Spormann A.M."/>
            <person name="Op den Camp H."/>
            <person name="Overmann J."/>
            <person name="Amann R."/>
            <person name="Jetten M.S.M."/>
            <person name="Mascher T."/>
            <person name="Medema M.H."/>
            <person name="Devos D.P."/>
            <person name="Kaster A.-K."/>
            <person name="Ovreas L."/>
            <person name="Rohde M."/>
            <person name="Galperin M.Y."/>
            <person name="Jogler C."/>
        </authorList>
    </citation>
    <scope>NUCLEOTIDE SEQUENCE [LARGE SCALE GENOMIC DNA]</scope>
    <source>
        <strain evidence="3 4">Pla175</strain>
    </source>
</reference>
<name>A0A518DBC5_9BACT</name>
<dbReference type="SUPFAM" id="SSF48179">
    <property type="entry name" value="6-phosphogluconate dehydrogenase C-terminal domain-like"/>
    <property type="match status" value="1"/>
</dbReference>
<evidence type="ECO:0000259" key="2">
    <source>
        <dbReference type="PROSITE" id="PS51176"/>
    </source>
</evidence>
<organism evidence="3 4">
    <name type="scientific">Pirellulimonas nuda</name>
    <dbReference type="NCBI Taxonomy" id="2528009"/>
    <lineage>
        <taxon>Bacteria</taxon>
        <taxon>Pseudomonadati</taxon>
        <taxon>Planctomycetota</taxon>
        <taxon>Planctomycetia</taxon>
        <taxon>Pirellulales</taxon>
        <taxon>Lacipirellulaceae</taxon>
        <taxon>Pirellulimonas</taxon>
    </lineage>
</organism>
<dbReference type="InterPro" id="IPR008927">
    <property type="entry name" value="6-PGluconate_DH-like_C_sf"/>
</dbReference>
<sequence length="284" mass="29477">MIRFGTVAIVGVGLLGGSIGAAVRQRSLAASVVGVCRSEASRQRAEACGLVDRCTTNLPEALAAADLIVICTPVGSILDGYRQAVQHGRPDAVATDAGSSKTRIVRGADLIQEASLAAPRFVGSHPLAGDHRSGPEAARADLLEGRTVVVTPTEATDPAALTAVVGLWEALGAKVERLSPEDHDATLAQSSHLPHLLASVLAATTPEQCLAWTAGGWRDSTRIAAGDPELWADILLSNPQPVIDAANRFEESLSLAVDAIDAGDRETLVRILQQGSARRNAVGN</sequence>